<dbReference type="Proteomes" id="UP001316087">
    <property type="component" value="Unassembled WGS sequence"/>
</dbReference>
<dbReference type="InterPro" id="IPR000182">
    <property type="entry name" value="GNAT_dom"/>
</dbReference>
<dbReference type="PROSITE" id="PS51186">
    <property type="entry name" value="GNAT"/>
    <property type="match status" value="1"/>
</dbReference>
<dbReference type="InterPro" id="IPR051531">
    <property type="entry name" value="N-acetyltransferase"/>
</dbReference>
<evidence type="ECO:0000313" key="3">
    <source>
        <dbReference type="Proteomes" id="UP001316087"/>
    </source>
</evidence>
<organism evidence="2 3">
    <name type="scientific">Solibacillus palustris</name>
    <dbReference type="NCBI Taxonomy" id="2908203"/>
    <lineage>
        <taxon>Bacteria</taxon>
        <taxon>Bacillati</taxon>
        <taxon>Bacillota</taxon>
        <taxon>Bacilli</taxon>
        <taxon>Bacillales</taxon>
        <taxon>Caryophanaceae</taxon>
        <taxon>Solibacillus</taxon>
    </lineage>
</organism>
<dbReference type="Pfam" id="PF13302">
    <property type="entry name" value="Acetyltransf_3"/>
    <property type="match status" value="1"/>
</dbReference>
<protein>
    <submittedName>
        <fullName evidence="2">GNAT family N-acetyltransferase</fullName>
    </submittedName>
</protein>
<feature type="domain" description="N-acetyltransferase" evidence="1">
    <location>
        <begin position="9"/>
        <end position="174"/>
    </location>
</feature>
<name>A0ABS9UED0_9BACL</name>
<dbReference type="PANTHER" id="PTHR43792">
    <property type="entry name" value="GNAT FAMILY, PUTATIVE (AFU_ORTHOLOGUE AFUA_3G00765)-RELATED-RELATED"/>
    <property type="match status" value="1"/>
</dbReference>
<dbReference type="Gene3D" id="3.40.630.30">
    <property type="match status" value="1"/>
</dbReference>
<dbReference type="EMBL" id="JAKZFC010000004">
    <property type="protein sequence ID" value="MCH7322692.1"/>
    <property type="molecule type" value="Genomic_DNA"/>
</dbReference>
<keyword evidence="3" id="KW-1185">Reference proteome</keyword>
<evidence type="ECO:0000313" key="2">
    <source>
        <dbReference type="EMBL" id="MCH7322692.1"/>
    </source>
</evidence>
<proteinExistence type="predicted"/>
<dbReference type="RefSeq" id="WP_241369755.1">
    <property type="nucleotide sequence ID" value="NZ_JAKZFC010000004.1"/>
</dbReference>
<dbReference type="SUPFAM" id="SSF55729">
    <property type="entry name" value="Acyl-CoA N-acyltransferases (Nat)"/>
    <property type="match status" value="1"/>
</dbReference>
<gene>
    <name evidence="2" type="ORF">LZ480_12405</name>
</gene>
<sequence length="180" mass="20954">MLNLTTKRFWFERYTKEDIAFVLELVSNPDVMNYIGDGQIKGIPYAENLIERMLEQYKNFGDYGLHKLVLKETDEVIGHAGLVAQIIDDAFEIELGYWIKPEFWQQGYGYEAAHALKIYADETLYLERYVSAIQVGNEGSKRIALKNGMQLEKVIQMEGKEVEIYVIENEIDYEEDTYSI</sequence>
<accession>A0ABS9UED0</accession>
<dbReference type="PANTHER" id="PTHR43792:SF1">
    <property type="entry name" value="N-ACETYLTRANSFERASE DOMAIN-CONTAINING PROTEIN"/>
    <property type="match status" value="1"/>
</dbReference>
<evidence type="ECO:0000259" key="1">
    <source>
        <dbReference type="PROSITE" id="PS51186"/>
    </source>
</evidence>
<dbReference type="InterPro" id="IPR016181">
    <property type="entry name" value="Acyl_CoA_acyltransferase"/>
</dbReference>
<reference evidence="2 3" key="1">
    <citation type="submission" date="2022-03" db="EMBL/GenBank/DDBJ databases">
        <authorList>
            <person name="Jo J.-H."/>
            <person name="Im W.-T."/>
        </authorList>
    </citation>
    <scope>NUCLEOTIDE SEQUENCE [LARGE SCALE GENOMIC DNA]</scope>
    <source>
        <strain evidence="2 3">MA9</strain>
    </source>
</reference>
<comment type="caution">
    <text evidence="2">The sequence shown here is derived from an EMBL/GenBank/DDBJ whole genome shotgun (WGS) entry which is preliminary data.</text>
</comment>